<dbReference type="InterPro" id="IPR050362">
    <property type="entry name" value="Cation-dep_OMT"/>
</dbReference>
<evidence type="ECO:0000256" key="1">
    <source>
        <dbReference type="ARBA" id="ARBA00022603"/>
    </source>
</evidence>
<protein>
    <submittedName>
        <fullName evidence="4">O-methyltransferase</fullName>
    </submittedName>
</protein>
<evidence type="ECO:0000313" key="5">
    <source>
        <dbReference type="Proteomes" id="UP000245263"/>
    </source>
</evidence>
<dbReference type="PANTHER" id="PTHR10509:SF14">
    <property type="entry name" value="CAFFEOYL-COA O-METHYLTRANSFERASE 3-RELATED"/>
    <property type="match status" value="1"/>
</dbReference>
<dbReference type="InterPro" id="IPR002935">
    <property type="entry name" value="SAM_O-MeTrfase"/>
</dbReference>
<organism evidence="4 5">
    <name type="scientific">Leptospira kobayashii</name>
    <dbReference type="NCBI Taxonomy" id="1917830"/>
    <lineage>
        <taxon>Bacteria</taxon>
        <taxon>Pseudomonadati</taxon>
        <taxon>Spirochaetota</taxon>
        <taxon>Spirochaetia</taxon>
        <taxon>Leptospirales</taxon>
        <taxon>Leptospiraceae</taxon>
        <taxon>Leptospira</taxon>
    </lineage>
</organism>
<accession>A0ABM7UI93</accession>
<keyword evidence="3" id="KW-0949">S-adenosyl-L-methionine</keyword>
<gene>
    <name evidence="4" type="ORF">LPTSP3_g12930</name>
</gene>
<proteinExistence type="predicted"/>
<dbReference type="Gene3D" id="3.40.50.150">
    <property type="entry name" value="Vaccinia Virus protein VP39"/>
    <property type="match status" value="1"/>
</dbReference>
<dbReference type="RefSeq" id="WP_109018797.1">
    <property type="nucleotide sequence ID" value="NZ_AP025028.1"/>
</dbReference>
<keyword evidence="2" id="KW-0808">Transferase</keyword>
<dbReference type="EMBL" id="AP025028">
    <property type="protein sequence ID" value="BDA78363.1"/>
    <property type="molecule type" value="Genomic_DNA"/>
</dbReference>
<reference evidence="4 5" key="1">
    <citation type="submission" date="2021-08" db="EMBL/GenBank/DDBJ databases">
        <title>Complete genome sequence of Leptospira kobayashii strain E30.</title>
        <authorList>
            <person name="Nakao R."/>
            <person name="Nakamura S."/>
            <person name="Masuzawa T."/>
            <person name="Koizumi N."/>
        </authorList>
    </citation>
    <scope>NUCLEOTIDE SEQUENCE [LARGE SCALE GENOMIC DNA]</scope>
    <source>
        <strain evidence="4 5">E30</strain>
    </source>
</reference>
<evidence type="ECO:0000256" key="2">
    <source>
        <dbReference type="ARBA" id="ARBA00022679"/>
    </source>
</evidence>
<sequence>MKSRPSIFRDHLEDHIEENYVLRPHSLFDEMEEYAKENSIPIVSAATGKVLSHLVGLLKPKSVWELGTGIGYSTLWMAYGSPESEITTIDRNGSQAALLDGYKEKWSDLRKTEIKRITSWCMDYMYENIDLWSDADLFFIDCDKVTYPQIWELLSAKAKPGAKIIYDNVLWHGRILDPKLQKPSDVAIKSFWEKVKDSKYPFTLYPVGDGLLFIEKP</sequence>
<keyword evidence="5" id="KW-1185">Reference proteome</keyword>
<evidence type="ECO:0000313" key="4">
    <source>
        <dbReference type="EMBL" id="BDA78363.1"/>
    </source>
</evidence>
<dbReference type="Pfam" id="PF01596">
    <property type="entry name" value="Methyltransf_3"/>
    <property type="match status" value="1"/>
</dbReference>
<dbReference type="SUPFAM" id="SSF53335">
    <property type="entry name" value="S-adenosyl-L-methionine-dependent methyltransferases"/>
    <property type="match status" value="1"/>
</dbReference>
<dbReference type="Proteomes" id="UP000245263">
    <property type="component" value="Chromosome 1"/>
</dbReference>
<dbReference type="PROSITE" id="PS51682">
    <property type="entry name" value="SAM_OMT_I"/>
    <property type="match status" value="1"/>
</dbReference>
<evidence type="ECO:0000256" key="3">
    <source>
        <dbReference type="ARBA" id="ARBA00022691"/>
    </source>
</evidence>
<keyword evidence="1" id="KW-0489">Methyltransferase</keyword>
<dbReference type="PANTHER" id="PTHR10509">
    <property type="entry name" value="O-METHYLTRANSFERASE-RELATED"/>
    <property type="match status" value="1"/>
</dbReference>
<dbReference type="InterPro" id="IPR029063">
    <property type="entry name" value="SAM-dependent_MTases_sf"/>
</dbReference>
<name>A0ABM7UI93_9LEPT</name>